<protein>
    <recommendedName>
        <fullName evidence="4">Cyclic phosphodiesterase</fullName>
    </recommendedName>
</protein>
<dbReference type="SUPFAM" id="SSF55144">
    <property type="entry name" value="LigT-like"/>
    <property type="match status" value="1"/>
</dbReference>
<evidence type="ECO:0000313" key="2">
    <source>
        <dbReference type="EMBL" id="KAL3678407.1"/>
    </source>
</evidence>
<accession>A0ABD3GGV1</accession>
<feature type="region of interest" description="Disordered" evidence="1">
    <location>
        <begin position="324"/>
        <end position="344"/>
    </location>
</feature>
<evidence type="ECO:0000313" key="3">
    <source>
        <dbReference type="Proteomes" id="UP001633002"/>
    </source>
</evidence>
<reference evidence="2 3" key="1">
    <citation type="submission" date="2024-09" db="EMBL/GenBank/DDBJ databases">
        <title>Chromosome-scale assembly of Riccia sorocarpa.</title>
        <authorList>
            <person name="Paukszto L."/>
        </authorList>
    </citation>
    <scope>NUCLEOTIDE SEQUENCE [LARGE SCALE GENOMIC DNA]</scope>
    <source>
        <strain evidence="2">LP-2024</strain>
        <tissue evidence="2">Aerial parts of the thallus</tissue>
    </source>
</reference>
<dbReference type="PANTHER" id="PTHR28141">
    <property type="entry name" value="2',3'-CYCLIC-NUCLEOTIDE 3'-PHOSPHODIESTERASE"/>
    <property type="match status" value="1"/>
</dbReference>
<dbReference type="EMBL" id="JBJQOH010000007">
    <property type="protein sequence ID" value="KAL3678407.1"/>
    <property type="molecule type" value="Genomic_DNA"/>
</dbReference>
<dbReference type="InterPro" id="IPR009097">
    <property type="entry name" value="Cyclic_Pdiesterase"/>
</dbReference>
<evidence type="ECO:0008006" key="4">
    <source>
        <dbReference type="Google" id="ProtNLM"/>
    </source>
</evidence>
<organism evidence="2 3">
    <name type="scientific">Riccia sorocarpa</name>
    <dbReference type="NCBI Taxonomy" id="122646"/>
    <lineage>
        <taxon>Eukaryota</taxon>
        <taxon>Viridiplantae</taxon>
        <taxon>Streptophyta</taxon>
        <taxon>Embryophyta</taxon>
        <taxon>Marchantiophyta</taxon>
        <taxon>Marchantiopsida</taxon>
        <taxon>Marchantiidae</taxon>
        <taxon>Marchantiales</taxon>
        <taxon>Ricciaceae</taxon>
        <taxon>Riccia</taxon>
    </lineage>
</organism>
<dbReference type="PANTHER" id="PTHR28141:SF1">
    <property type="entry name" value="2',3'-CYCLIC-NUCLEOTIDE 3'-PHOSPHODIESTERASE"/>
    <property type="match status" value="1"/>
</dbReference>
<dbReference type="Gene3D" id="3.90.1140.10">
    <property type="entry name" value="Cyclic phosphodiesterase"/>
    <property type="match status" value="1"/>
</dbReference>
<comment type="caution">
    <text evidence="2">The sequence shown here is derived from an EMBL/GenBank/DDBJ whole genome shotgun (WGS) entry which is preliminary data.</text>
</comment>
<proteinExistence type="predicted"/>
<dbReference type="InterPro" id="IPR012386">
    <property type="entry name" value="Cyclic-nucl_3Pdiesterase"/>
</dbReference>
<gene>
    <name evidence="2" type="ORF">R1sor_021363</name>
</gene>
<sequence>MAAVTYSIWANAPADHPGVKDTAQHLRQIYGGPEFDAHVTVLGSFSLPPDEAKARLQTLCRSIPPVTYKLTGVSHGPSYFQCVYLTVDPSPQVRIISTFSHKPVMSPSVEKMVTDVNRKAQEIFDHKTEGYMPHLSLLYGDLKDEDKESAKAVVEEKYGNLLNMSEFVHGLPTMDRVAKWGRANDTCCRCRAGAESMDHLITDCCIANENGTIGSKKTQGTFLHLAETGDFFQIMDDAWKGKSWTKIILCVKTLWGIWFERNAARYSEKNLSIPIKVAALQTKEIIQARLDQVKSNSVRARKLETELNTLIRIFNLNTQDSENIHSIDNEQTDEPPITEERNVA</sequence>
<dbReference type="Proteomes" id="UP001633002">
    <property type="component" value="Unassembled WGS sequence"/>
</dbReference>
<keyword evidence="3" id="KW-1185">Reference proteome</keyword>
<evidence type="ECO:0000256" key="1">
    <source>
        <dbReference type="SAM" id="MobiDB-lite"/>
    </source>
</evidence>
<dbReference type="AlphaFoldDB" id="A0ABD3GGV1"/>
<dbReference type="Pfam" id="PF07823">
    <property type="entry name" value="CPDase"/>
    <property type="match status" value="1"/>
</dbReference>
<name>A0ABD3GGV1_9MARC</name>